<dbReference type="EMBL" id="CP036425">
    <property type="protein sequence ID" value="QDU35519.1"/>
    <property type="molecule type" value="Genomic_DNA"/>
</dbReference>
<dbReference type="Pfam" id="PF05133">
    <property type="entry name" value="SPP1_portal"/>
    <property type="match status" value="1"/>
</dbReference>
<gene>
    <name evidence="1" type="ORF">KS4_36020</name>
</gene>
<name>A0A517YZA0_9BACT</name>
<dbReference type="OrthoDB" id="251258at2"/>
<dbReference type="KEGG" id="pcor:KS4_36020"/>
<organism evidence="1 2">
    <name type="scientific">Poriferisphaera corsica</name>
    <dbReference type="NCBI Taxonomy" id="2528020"/>
    <lineage>
        <taxon>Bacteria</taxon>
        <taxon>Pseudomonadati</taxon>
        <taxon>Planctomycetota</taxon>
        <taxon>Phycisphaerae</taxon>
        <taxon>Phycisphaerales</taxon>
        <taxon>Phycisphaeraceae</taxon>
        <taxon>Poriferisphaera</taxon>
    </lineage>
</organism>
<protein>
    <submittedName>
        <fullName evidence="1">Phage portal protein, SPP1 Gp6-like</fullName>
    </submittedName>
</protein>
<evidence type="ECO:0000313" key="1">
    <source>
        <dbReference type="EMBL" id="QDU35519.1"/>
    </source>
</evidence>
<accession>A0A517YZA0</accession>
<dbReference type="AlphaFoldDB" id="A0A517YZA0"/>
<keyword evidence="2" id="KW-1185">Reference proteome</keyword>
<dbReference type="Proteomes" id="UP000317369">
    <property type="component" value="Chromosome"/>
</dbReference>
<dbReference type="RefSeq" id="WP_145080990.1">
    <property type="nucleotide sequence ID" value="NZ_CP036425.1"/>
</dbReference>
<dbReference type="InterPro" id="IPR021145">
    <property type="entry name" value="Portal_protein_SPP1_Gp6-like"/>
</dbReference>
<evidence type="ECO:0000313" key="2">
    <source>
        <dbReference type="Proteomes" id="UP000317369"/>
    </source>
</evidence>
<reference evidence="1 2" key="1">
    <citation type="submission" date="2019-02" db="EMBL/GenBank/DDBJ databases">
        <title>Deep-cultivation of Planctomycetes and their phenomic and genomic characterization uncovers novel biology.</title>
        <authorList>
            <person name="Wiegand S."/>
            <person name="Jogler M."/>
            <person name="Boedeker C."/>
            <person name="Pinto D."/>
            <person name="Vollmers J."/>
            <person name="Rivas-Marin E."/>
            <person name="Kohn T."/>
            <person name="Peeters S.H."/>
            <person name="Heuer A."/>
            <person name="Rast P."/>
            <person name="Oberbeckmann S."/>
            <person name="Bunk B."/>
            <person name="Jeske O."/>
            <person name="Meyerdierks A."/>
            <person name="Storesund J.E."/>
            <person name="Kallscheuer N."/>
            <person name="Luecker S."/>
            <person name="Lage O.M."/>
            <person name="Pohl T."/>
            <person name="Merkel B.J."/>
            <person name="Hornburger P."/>
            <person name="Mueller R.-W."/>
            <person name="Bruemmer F."/>
            <person name="Labrenz M."/>
            <person name="Spormann A.M."/>
            <person name="Op den Camp H."/>
            <person name="Overmann J."/>
            <person name="Amann R."/>
            <person name="Jetten M.S.M."/>
            <person name="Mascher T."/>
            <person name="Medema M.H."/>
            <person name="Devos D.P."/>
            <person name="Kaster A.-K."/>
            <person name="Ovreas L."/>
            <person name="Rohde M."/>
            <person name="Galperin M.Y."/>
            <person name="Jogler C."/>
        </authorList>
    </citation>
    <scope>NUCLEOTIDE SEQUENCE [LARGE SCALE GENOMIC DNA]</scope>
    <source>
        <strain evidence="1 2">KS4</strain>
    </source>
</reference>
<sequence length="464" mass="52201">MAKDSENQSVAAGLGIVDLQSYIDEYQVEKLPFYRKLWGYYRNRYGDGNQKSGLPDRLLRRNDSGECKEIVIENDIAWRVHAMVDFMFSKPVTIQSLASDPQRANEIEAFLRDVIKANGGMGFYQNLALLGAIYGYVDVLVHADSGKRILLEVVEASRAVPVLNAHDYRKLNGYIIHWKQGTSNAGQCKKRLWRMIPLANKDRSDVTHTYVWTPEKCVYAKNSKNQKHSNVIESQINIIGEIPIVHIQNLTQPYYYEGLSEVEPLINLQDELNTRLSDRANRVTFQAFKMYLGKGIDGFIDRPVGPGQMWSTNNEGASIEEFGGDSHSPSEDAHIAEIREAMDKASGISPLVTGLVRDRIGNLTSENALRIVMMGLLAKTEKKRVNYGDGLIRMCRLILETAHVLGVFKTNSAERLVRIDWPEPMPTGETQSLINAERKLKIGVAQKQVLAELGYSEIDQIAAK</sequence>
<proteinExistence type="predicted"/>